<gene>
    <name evidence="1" type="ORF">FD03_GL001577</name>
</gene>
<name>A0A0R1K6Z6_9LACO</name>
<reference evidence="1 2" key="1">
    <citation type="journal article" date="2015" name="Genome Announc.">
        <title>Expanding the biotechnology potential of lactobacilli through comparative genomics of 213 strains and associated genera.</title>
        <authorList>
            <person name="Sun Z."/>
            <person name="Harris H.M."/>
            <person name="McCann A."/>
            <person name="Guo C."/>
            <person name="Argimon S."/>
            <person name="Zhang W."/>
            <person name="Yang X."/>
            <person name="Jeffery I.B."/>
            <person name="Cooney J.C."/>
            <person name="Kagawa T.F."/>
            <person name="Liu W."/>
            <person name="Song Y."/>
            <person name="Salvetti E."/>
            <person name="Wrobel A."/>
            <person name="Rasinkangas P."/>
            <person name="Parkhill J."/>
            <person name="Rea M.C."/>
            <person name="O'Sullivan O."/>
            <person name="Ritari J."/>
            <person name="Douillard F.P."/>
            <person name="Paul Ross R."/>
            <person name="Yang R."/>
            <person name="Briner A.E."/>
            <person name="Felis G.E."/>
            <person name="de Vos W.M."/>
            <person name="Barrangou R."/>
            <person name="Klaenhammer T.R."/>
            <person name="Caufield P.W."/>
            <person name="Cui Y."/>
            <person name="Zhang H."/>
            <person name="O'Toole P.W."/>
        </authorList>
    </citation>
    <scope>NUCLEOTIDE SEQUENCE [LARGE SCALE GENOMIC DNA]</scope>
    <source>
        <strain evidence="1 2">DSM 19682</strain>
    </source>
</reference>
<evidence type="ECO:0000313" key="2">
    <source>
        <dbReference type="Proteomes" id="UP000051248"/>
    </source>
</evidence>
<accession>A0A0R1K6Z6</accession>
<keyword evidence="2" id="KW-1185">Reference proteome</keyword>
<evidence type="ECO:0000313" key="1">
    <source>
        <dbReference type="EMBL" id="KRK79212.1"/>
    </source>
</evidence>
<protein>
    <submittedName>
        <fullName evidence="1">Uncharacterized protein</fullName>
    </submittedName>
</protein>
<dbReference type="PATRIC" id="fig|1423775.4.peg.1608"/>
<dbReference type="eggNOG" id="ENOG5032AUA">
    <property type="taxonomic scope" value="Bacteria"/>
</dbReference>
<sequence>MRIIDLILLLNDFNRNNRVFVEIDKQKLAVVDLEVTTDGVYLKTSDKLKGIKNWEFLLLLNKKDYYELPLYYDDKKNHHQLFGFRVADDCILLG</sequence>
<dbReference type="AlphaFoldDB" id="A0A0R1K6Z6"/>
<comment type="caution">
    <text evidence="1">The sequence shown here is derived from an EMBL/GenBank/DDBJ whole genome shotgun (WGS) entry which is preliminary data.</text>
</comment>
<dbReference type="STRING" id="1423775.FD03_GL001577"/>
<organism evidence="1 2">
    <name type="scientific">Companilactobacillus nodensis DSM 19682 = JCM 14932 = NBRC 107160</name>
    <dbReference type="NCBI Taxonomy" id="1423775"/>
    <lineage>
        <taxon>Bacteria</taxon>
        <taxon>Bacillati</taxon>
        <taxon>Bacillota</taxon>
        <taxon>Bacilli</taxon>
        <taxon>Lactobacillales</taxon>
        <taxon>Lactobacillaceae</taxon>
        <taxon>Companilactobacillus</taxon>
    </lineage>
</organism>
<dbReference type="Proteomes" id="UP000051248">
    <property type="component" value="Unassembled WGS sequence"/>
</dbReference>
<dbReference type="EMBL" id="AZDZ01000019">
    <property type="protein sequence ID" value="KRK79212.1"/>
    <property type="molecule type" value="Genomic_DNA"/>
</dbReference>
<dbReference type="RefSeq" id="WP_025023120.1">
    <property type="nucleotide sequence ID" value="NZ_AZDZ01000019.1"/>
</dbReference>
<dbReference type="OrthoDB" id="2297628at2"/>
<proteinExistence type="predicted"/>